<evidence type="ECO:0000256" key="2">
    <source>
        <dbReference type="SAM" id="Phobius"/>
    </source>
</evidence>
<evidence type="ECO:0000256" key="1">
    <source>
        <dbReference type="SAM" id="MobiDB-lite"/>
    </source>
</evidence>
<name>A0ABP9A9F5_9PSEU</name>
<keyword evidence="2" id="KW-0472">Membrane</keyword>
<comment type="caution">
    <text evidence="3">The sequence shown here is derived from an EMBL/GenBank/DDBJ whole genome shotgun (WGS) entry which is preliminary data.</text>
</comment>
<proteinExistence type="predicted"/>
<reference evidence="4" key="1">
    <citation type="journal article" date="2019" name="Int. J. Syst. Evol. Microbiol.">
        <title>The Global Catalogue of Microorganisms (GCM) 10K type strain sequencing project: providing services to taxonomists for standard genome sequencing and annotation.</title>
        <authorList>
            <consortium name="The Broad Institute Genomics Platform"/>
            <consortium name="The Broad Institute Genome Sequencing Center for Infectious Disease"/>
            <person name="Wu L."/>
            <person name="Ma J."/>
        </authorList>
    </citation>
    <scope>NUCLEOTIDE SEQUENCE [LARGE SCALE GENOMIC DNA]</scope>
    <source>
        <strain evidence="4">JCM 17979</strain>
    </source>
</reference>
<evidence type="ECO:0000313" key="3">
    <source>
        <dbReference type="EMBL" id="GAA4775797.1"/>
    </source>
</evidence>
<dbReference type="RefSeq" id="WP_345410861.1">
    <property type="nucleotide sequence ID" value="NZ_BAABHO010000003.1"/>
</dbReference>
<gene>
    <name evidence="3" type="ORF">GCM10023200_05560</name>
</gene>
<dbReference type="Proteomes" id="UP001500928">
    <property type="component" value="Unassembled WGS sequence"/>
</dbReference>
<keyword evidence="4" id="KW-1185">Reference proteome</keyword>
<feature type="region of interest" description="Disordered" evidence="1">
    <location>
        <begin position="83"/>
        <end position="113"/>
    </location>
</feature>
<organism evidence="3 4">
    <name type="scientific">Actinomycetospora chlora</name>
    <dbReference type="NCBI Taxonomy" id="663608"/>
    <lineage>
        <taxon>Bacteria</taxon>
        <taxon>Bacillati</taxon>
        <taxon>Actinomycetota</taxon>
        <taxon>Actinomycetes</taxon>
        <taxon>Pseudonocardiales</taxon>
        <taxon>Pseudonocardiaceae</taxon>
        <taxon>Actinomycetospora</taxon>
    </lineage>
</organism>
<feature type="transmembrane region" description="Helical" evidence="2">
    <location>
        <begin position="27"/>
        <end position="48"/>
    </location>
</feature>
<protein>
    <recommendedName>
        <fullName evidence="5">DUF1080 domain-containing protein</fullName>
    </recommendedName>
</protein>
<keyword evidence="2" id="KW-1133">Transmembrane helix</keyword>
<evidence type="ECO:0008006" key="5">
    <source>
        <dbReference type="Google" id="ProtNLM"/>
    </source>
</evidence>
<accession>A0ABP9A9F5</accession>
<feature type="transmembrane region" description="Helical" evidence="2">
    <location>
        <begin position="60"/>
        <end position="80"/>
    </location>
</feature>
<evidence type="ECO:0000313" key="4">
    <source>
        <dbReference type="Proteomes" id="UP001500928"/>
    </source>
</evidence>
<keyword evidence="2" id="KW-0812">Transmembrane</keyword>
<dbReference type="EMBL" id="BAABHO010000003">
    <property type="protein sequence ID" value="GAA4775797.1"/>
    <property type="molecule type" value="Genomic_DNA"/>
</dbReference>
<sequence>MVAVAMTRARWRPGHDSGRALRSARSWWRVTAWSGLVLTLAGLTVWLATHGTRGAELANVLALPVAVVGVVLAVVAGRAASTAQAPVSTESAPEPASTEGVVSAPGPTESAVAAPDREPQLLYDGARDDPAYKRWTLFATGGIQDEDRQFPHDGDALGMRSVGRDVVGLNLSLPTRKGLVTFEYRVTDGEYREQVYFAVIPMQENGLDGRGLIEVGRPVQDHPDNARSPYRSRDFVPRRHFDDREWHEKSITFDFTPIEGAFYAIFAPRINEGLDRAADATVHVRRVRAWSITR</sequence>